<dbReference type="InterPro" id="IPR050963">
    <property type="entry name" value="Sirohydro_Cobaltochel/CbiX"/>
</dbReference>
<keyword evidence="1" id="KW-0479">Metal-binding</keyword>
<protein>
    <submittedName>
        <fullName evidence="3">Sirohydrochlorin ferrochelatase</fullName>
    </submittedName>
</protein>
<dbReference type="InterPro" id="IPR002762">
    <property type="entry name" value="CbiX-like"/>
</dbReference>
<dbReference type="Proteomes" id="UP001161497">
    <property type="component" value="Chromosome"/>
</dbReference>
<keyword evidence="4" id="KW-1185">Reference proteome</keyword>
<proteinExistence type="predicted"/>
<dbReference type="RefSeq" id="WP_009059559.1">
    <property type="nucleotide sequence ID" value="NZ_JAHXRZ010000001.1"/>
</dbReference>
<reference evidence="3" key="1">
    <citation type="submission" date="2023-03" db="EMBL/GenBank/DDBJ databases">
        <authorList>
            <person name="Cremers G."/>
            <person name="Picone N."/>
        </authorList>
    </citation>
    <scope>NUCLEOTIDE SEQUENCE</scope>
    <source>
        <strain evidence="3">Sample_alias</strain>
    </source>
</reference>
<name>A0ABN8XHB4_9BACT</name>
<organism evidence="3 4">
    <name type="scientific">Candidatus Methylacidiphilum fumarolicum</name>
    <dbReference type="NCBI Taxonomy" id="591154"/>
    <lineage>
        <taxon>Bacteria</taxon>
        <taxon>Pseudomonadati</taxon>
        <taxon>Verrucomicrobiota</taxon>
        <taxon>Methylacidiphilae</taxon>
        <taxon>Methylacidiphilales</taxon>
        <taxon>Methylacidiphilaceae</taxon>
        <taxon>Methylacidiphilum (ex Ratnadevi et al. 2023)</taxon>
    </lineage>
</organism>
<dbReference type="NCBIfam" id="NF002671">
    <property type="entry name" value="PRK02395.1-3"/>
    <property type="match status" value="1"/>
</dbReference>
<evidence type="ECO:0000256" key="2">
    <source>
        <dbReference type="ARBA" id="ARBA00023239"/>
    </source>
</evidence>
<keyword evidence="2" id="KW-0456">Lyase</keyword>
<gene>
    <name evidence="3" type="ORF">MFUM_2163</name>
</gene>
<dbReference type="PANTHER" id="PTHR33542">
    <property type="entry name" value="SIROHYDROCHLORIN FERROCHELATASE, CHLOROPLASTIC"/>
    <property type="match status" value="1"/>
</dbReference>
<evidence type="ECO:0000256" key="1">
    <source>
        <dbReference type="ARBA" id="ARBA00022723"/>
    </source>
</evidence>
<evidence type="ECO:0000313" key="3">
    <source>
        <dbReference type="EMBL" id="CAI9086475.1"/>
    </source>
</evidence>
<accession>A0ABN8XHB4</accession>
<dbReference type="SUPFAM" id="SSF53800">
    <property type="entry name" value="Chelatase"/>
    <property type="match status" value="2"/>
</dbReference>
<dbReference type="PANTHER" id="PTHR33542:SF3">
    <property type="entry name" value="SIROHYDROCHLORIN FERROCHELATASE, CHLOROPLASTIC"/>
    <property type="match status" value="1"/>
</dbReference>
<dbReference type="EMBL" id="OX458932">
    <property type="protein sequence ID" value="CAI9086475.1"/>
    <property type="molecule type" value="Genomic_DNA"/>
</dbReference>
<dbReference type="Gene3D" id="3.40.50.1400">
    <property type="match status" value="2"/>
</dbReference>
<dbReference type="Pfam" id="PF01903">
    <property type="entry name" value="CbiX"/>
    <property type="match status" value="2"/>
</dbReference>
<sequence length="278" mass="31625">MSSFPHAIHWSKASLVLAGHGSLYNSEAALPVYINAEKIRNKKLFENVYETFWKEEPSFHQTLLSIPSSLIYVVPFFLSHGFFTTKVIPSEMGIEGPVTRMGKKMVSYCRAVGENPRVSELIIEAIGRAIDFKMASSILSESALLLVSHGTKKNVHSKETTYLHWKILQQKGIFKECHVFFLEEEPRISSWKEYVRSKYIFTVPFFISEGDHSYVDVPKLMGIKKSLRTSAISYPQDVEGRYVWYTKAVGTMEGMEQVILEQVVAFDESFGEVAKVAF</sequence>
<evidence type="ECO:0000313" key="4">
    <source>
        <dbReference type="Proteomes" id="UP001161497"/>
    </source>
</evidence>